<proteinExistence type="inferred from homology"/>
<dbReference type="SUPFAM" id="SSF46992">
    <property type="entry name" value="Ribosomal protein S20"/>
    <property type="match status" value="1"/>
</dbReference>
<gene>
    <name evidence="8" type="primary">rpsT</name>
    <name evidence="9" type="ORF">SAMN04489866_1162</name>
</gene>
<evidence type="ECO:0000256" key="7">
    <source>
        <dbReference type="ARBA" id="ARBA00035136"/>
    </source>
</evidence>
<dbReference type="GO" id="GO:0070181">
    <property type="term" value="F:small ribosomal subunit rRNA binding"/>
    <property type="evidence" value="ECO:0007669"/>
    <property type="project" value="TreeGrafter"/>
</dbReference>
<evidence type="ECO:0000256" key="8">
    <source>
        <dbReference type="HAMAP-Rule" id="MF_00500"/>
    </source>
</evidence>
<dbReference type="HAMAP" id="MF_00500">
    <property type="entry name" value="Ribosomal_bS20"/>
    <property type="match status" value="1"/>
</dbReference>
<dbReference type="AlphaFoldDB" id="A0A1G6ZY36"/>
<evidence type="ECO:0000256" key="6">
    <source>
        <dbReference type="ARBA" id="ARBA00023274"/>
    </source>
</evidence>
<dbReference type="PANTHER" id="PTHR33398:SF1">
    <property type="entry name" value="SMALL RIBOSOMAL SUBUNIT PROTEIN BS20C"/>
    <property type="match status" value="1"/>
</dbReference>
<dbReference type="GO" id="GO:0006412">
    <property type="term" value="P:translation"/>
    <property type="evidence" value="ECO:0007669"/>
    <property type="project" value="UniProtKB-UniRule"/>
</dbReference>
<dbReference type="GO" id="GO:0015935">
    <property type="term" value="C:small ribosomal subunit"/>
    <property type="evidence" value="ECO:0007669"/>
    <property type="project" value="TreeGrafter"/>
</dbReference>
<evidence type="ECO:0000256" key="5">
    <source>
        <dbReference type="ARBA" id="ARBA00022980"/>
    </source>
</evidence>
<dbReference type="Pfam" id="PF01649">
    <property type="entry name" value="Ribosomal_S20p"/>
    <property type="match status" value="1"/>
</dbReference>
<evidence type="ECO:0000256" key="1">
    <source>
        <dbReference type="ARBA" id="ARBA00003134"/>
    </source>
</evidence>
<comment type="function">
    <text evidence="1 8">Binds directly to 16S ribosomal RNA.</text>
</comment>
<evidence type="ECO:0000313" key="10">
    <source>
        <dbReference type="Proteomes" id="UP000198995"/>
    </source>
</evidence>
<name>A0A1G6ZY36_PEPNI</name>
<keyword evidence="10" id="KW-1185">Reference proteome</keyword>
<dbReference type="EMBL" id="FNAF01000016">
    <property type="protein sequence ID" value="SDE06546.1"/>
    <property type="molecule type" value="Genomic_DNA"/>
</dbReference>
<keyword evidence="6 8" id="KW-0687">Ribonucleoprotein</keyword>
<dbReference type="PANTHER" id="PTHR33398">
    <property type="entry name" value="30S RIBOSOMAL PROTEIN S20"/>
    <property type="match status" value="1"/>
</dbReference>
<evidence type="ECO:0000256" key="4">
    <source>
        <dbReference type="ARBA" id="ARBA00022884"/>
    </source>
</evidence>
<dbReference type="GO" id="GO:0003735">
    <property type="term" value="F:structural constituent of ribosome"/>
    <property type="evidence" value="ECO:0007669"/>
    <property type="project" value="InterPro"/>
</dbReference>
<dbReference type="Proteomes" id="UP000198995">
    <property type="component" value="Unassembled WGS sequence"/>
</dbReference>
<dbReference type="OrthoDB" id="9808392at2"/>
<evidence type="ECO:0000256" key="3">
    <source>
        <dbReference type="ARBA" id="ARBA00022730"/>
    </source>
</evidence>
<dbReference type="NCBIfam" id="TIGR00029">
    <property type="entry name" value="S20"/>
    <property type="match status" value="1"/>
</dbReference>
<keyword evidence="3 8" id="KW-0699">rRNA-binding</keyword>
<dbReference type="FunFam" id="1.20.58.110:FF:000001">
    <property type="entry name" value="30S ribosomal protein S20"/>
    <property type="match status" value="1"/>
</dbReference>
<dbReference type="InterPro" id="IPR036510">
    <property type="entry name" value="Ribosomal_bS20_sf"/>
</dbReference>
<protein>
    <recommendedName>
        <fullName evidence="7 8">Small ribosomal subunit protein bS20</fullName>
    </recommendedName>
</protein>
<comment type="similarity">
    <text evidence="2 8">Belongs to the bacterial ribosomal protein bS20 family.</text>
</comment>
<dbReference type="InterPro" id="IPR002583">
    <property type="entry name" value="Ribosomal_bS20"/>
</dbReference>
<dbReference type="Gene3D" id="1.20.58.110">
    <property type="entry name" value="Ribosomal protein S20"/>
    <property type="match status" value="1"/>
</dbReference>
<accession>A0A1G6ZY36</accession>
<evidence type="ECO:0000313" key="9">
    <source>
        <dbReference type="EMBL" id="SDE06546.1"/>
    </source>
</evidence>
<evidence type="ECO:0000256" key="2">
    <source>
        <dbReference type="ARBA" id="ARBA00007634"/>
    </source>
</evidence>
<dbReference type="STRING" id="2741.SAMN04489866_1162"/>
<organism evidence="9 10">
    <name type="scientific">Peptococcus niger</name>
    <dbReference type="NCBI Taxonomy" id="2741"/>
    <lineage>
        <taxon>Bacteria</taxon>
        <taxon>Bacillati</taxon>
        <taxon>Bacillota</taxon>
        <taxon>Clostridia</taxon>
        <taxon>Eubacteriales</taxon>
        <taxon>Peptococcaceae</taxon>
        <taxon>Peptococcus</taxon>
    </lineage>
</organism>
<dbReference type="RefSeq" id="WP_091792351.1">
    <property type="nucleotide sequence ID" value="NZ_FNAF01000016.1"/>
</dbReference>
<keyword evidence="5 8" id="KW-0689">Ribosomal protein</keyword>
<reference evidence="9 10" key="1">
    <citation type="submission" date="2016-10" db="EMBL/GenBank/DDBJ databases">
        <authorList>
            <person name="de Groot N.N."/>
        </authorList>
    </citation>
    <scope>NUCLEOTIDE SEQUENCE [LARGE SCALE GENOMIC DNA]</scope>
    <source>
        <strain evidence="9 10">DSM 20475</strain>
    </source>
</reference>
<dbReference type="GO" id="GO:0005829">
    <property type="term" value="C:cytosol"/>
    <property type="evidence" value="ECO:0007669"/>
    <property type="project" value="TreeGrafter"/>
</dbReference>
<sequence length="87" mass="9584">MANIKSAKKRAKTAEVRRMRNVSQITAMRTAIKKFDSAVQAEDKNAAKEAMAVAIKRIDQAGAKGLLHKNNVANKKSRITKAFNKMA</sequence>
<keyword evidence="4 8" id="KW-0694">RNA-binding</keyword>